<gene>
    <name evidence="1" type="ORF">BGZ95_001844</name>
</gene>
<keyword evidence="2" id="KW-1185">Reference proteome</keyword>
<dbReference type="Proteomes" id="UP001194580">
    <property type="component" value="Unassembled WGS sequence"/>
</dbReference>
<dbReference type="AlphaFoldDB" id="A0AAD4DJ20"/>
<sequence>DDEGIVEEDRTPLRGMFPKLKEFRTTGFSHNSWSDHGHEDVSGLLARSTETLETVFIQSEDWDWARPPPFQAGLSDSGQSWADCRQLKELIIEPVSRMDFSSLDPTFTTNTLSDNNNVGDNGTITAIANHINTNFQNLKYLRLTSLADAHRNDCSKSFDYSRSAFVDPTLDDYLQQPYYKYRDVHLQQQRAHRLQFIRCVRELYGRLKLLERTIGLEKVDLEWSELCVVIKSMTKETVLELLKETEIDDKEDAGVGLAEKGRSQEGWYGPMTADDLAWLGLQWPTREEIQVKKEQREHVLKK</sequence>
<reference evidence="1" key="1">
    <citation type="journal article" date="2020" name="Fungal Divers.">
        <title>Resolving the Mortierellaceae phylogeny through synthesis of multi-gene phylogenetics and phylogenomics.</title>
        <authorList>
            <person name="Vandepol N."/>
            <person name="Liber J."/>
            <person name="Desiro A."/>
            <person name="Na H."/>
            <person name="Kennedy M."/>
            <person name="Barry K."/>
            <person name="Grigoriev I.V."/>
            <person name="Miller A.N."/>
            <person name="O'Donnell K."/>
            <person name="Stajich J.E."/>
            <person name="Bonito G."/>
        </authorList>
    </citation>
    <scope>NUCLEOTIDE SEQUENCE</scope>
    <source>
        <strain evidence="1">NRRL 28262</strain>
    </source>
</reference>
<accession>A0AAD4DJ20</accession>
<name>A0AAD4DJ20_9FUNG</name>
<organism evidence="1 2">
    <name type="scientific">Linnemannia exigua</name>
    <dbReference type="NCBI Taxonomy" id="604196"/>
    <lineage>
        <taxon>Eukaryota</taxon>
        <taxon>Fungi</taxon>
        <taxon>Fungi incertae sedis</taxon>
        <taxon>Mucoromycota</taxon>
        <taxon>Mortierellomycotina</taxon>
        <taxon>Mortierellomycetes</taxon>
        <taxon>Mortierellales</taxon>
        <taxon>Mortierellaceae</taxon>
        <taxon>Linnemannia</taxon>
    </lineage>
</organism>
<feature type="non-terminal residue" evidence="1">
    <location>
        <position position="1"/>
    </location>
</feature>
<protein>
    <submittedName>
        <fullName evidence="1">Uncharacterized protein</fullName>
    </submittedName>
</protein>
<evidence type="ECO:0000313" key="1">
    <source>
        <dbReference type="EMBL" id="KAG0279255.1"/>
    </source>
</evidence>
<evidence type="ECO:0000313" key="2">
    <source>
        <dbReference type="Proteomes" id="UP001194580"/>
    </source>
</evidence>
<dbReference type="EMBL" id="JAAAIL010000138">
    <property type="protein sequence ID" value="KAG0279255.1"/>
    <property type="molecule type" value="Genomic_DNA"/>
</dbReference>
<proteinExistence type="predicted"/>
<comment type="caution">
    <text evidence="1">The sequence shown here is derived from an EMBL/GenBank/DDBJ whole genome shotgun (WGS) entry which is preliminary data.</text>
</comment>